<evidence type="ECO:0000259" key="8">
    <source>
        <dbReference type="Pfam" id="PF03769"/>
    </source>
</evidence>
<keyword evidence="5" id="KW-0399">Innate immunity</keyword>
<evidence type="ECO:0000256" key="6">
    <source>
        <dbReference type="ARBA" id="ARBA00022859"/>
    </source>
</evidence>
<evidence type="ECO:0000313" key="10">
    <source>
        <dbReference type="Proteomes" id="UP000053268"/>
    </source>
</evidence>
<protein>
    <submittedName>
        <fullName evidence="9">Defense protein 3</fullName>
    </submittedName>
</protein>
<evidence type="ECO:0000256" key="1">
    <source>
        <dbReference type="ARBA" id="ARBA00004613"/>
    </source>
</evidence>
<keyword evidence="7" id="KW-0044">Antibiotic</keyword>
<organism evidence="9 10">
    <name type="scientific">Papilio xuthus</name>
    <name type="common">Asian swallowtail butterfly</name>
    <dbReference type="NCBI Taxonomy" id="66420"/>
    <lineage>
        <taxon>Eukaryota</taxon>
        <taxon>Metazoa</taxon>
        <taxon>Ecdysozoa</taxon>
        <taxon>Arthropoda</taxon>
        <taxon>Hexapoda</taxon>
        <taxon>Insecta</taxon>
        <taxon>Pterygota</taxon>
        <taxon>Neoptera</taxon>
        <taxon>Endopterygota</taxon>
        <taxon>Lepidoptera</taxon>
        <taxon>Glossata</taxon>
        <taxon>Ditrysia</taxon>
        <taxon>Papilionoidea</taxon>
        <taxon>Papilionidae</taxon>
        <taxon>Papilioninae</taxon>
        <taxon>Papilio</taxon>
    </lineage>
</organism>
<evidence type="ECO:0000256" key="2">
    <source>
        <dbReference type="ARBA" id="ARBA00007550"/>
    </source>
</evidence>
<proteinExistence type="inferred from homology"/>
<keyword evidence="4" id="KW-0929">Antimicrobial</keyword>
<evidence type="ECO:0000313" key="9">
    <source>
        <dbReference type="EMBL" id="KPI93209.1"/>
    </source>
</evidence>
<evidence type="ECO:0000256" key="4">
    <source>
        <dbReference type="ARBA" id="ARBA00022529"/>
    </source>
</evidence>
<feature type="domain" description="Attacin C-terminal" evidence="8">
    <location>
        <begin position="74"/>
        <end position="192"/>
    </location>
</feature>
<dbReference type="Proteomes" id="UP000053268">
    <property type="component" value="Unassembled WGS sequence"/>
</dbReference>
<comment type="similarity">
    <text evidence="2">Belongs to the attacin/sarcotoxin-2 family.</text>
</comment>
<sequence length="192" mass="20213">MPLEAKGIENLDKSKDVGVSFTKGNVFGSASLEGYKDASNSPKPKGPSYNAASGSLGVFSEAGHSAGLTATHRPDFGNQVTAAGNLNVLNKGNHKVDVNAFTTKNFPTGPTPNYSTHGAGANYQYKDIANVGASVARIPIAQRTDYSISTGLKLHQTPTSSLSANIGASKIDAPYSKGNWSQNAFFHYQKKF</sequence>
<dbReference type="GO" id="GO:0005576">
    <property type="term" value="C:extracellular region"/>
    <property type="evidence" value="ECO:0007669"/>
    <property type="project" value="UniProtKB-SubCell"/>
</dbReference>
<dbReference type="InterPro" id="IPR005521">
    <property type="entry name" value="Attacin_C"/>
</dbReference>
<dbReference type="AlphaFoldDB" id="A0A194PKF2"/>
<comment type="subcellular location">
    <subcellularLocation>
        <location evidence="1">Secreted</location>
    </subcellularLocation>
</comment>
<name>A0A194PKF2_PAPXU</name>
<reference evidence="9 10" key="1">
    <citation type="journal article" date="2015" name="Nat. Commun.">
        <title>Outbred genome sequencing and CRISPR/Cas9 gene editing in butterflies.</title>
        <authorList>
            <person name="Li X."/>
            <person name="Fan D."/>
            <person name="Zhang W."/>
            <person name="Liu G."/>
            <person name="Zhang L."/>
            <person name="Zhao L."/>
            <person name="Fang X."/>
            <person name="Chen L."/>
            <person name="Dong Y."/>
            <person name="Chen Y."/>
            <person name="Ding Y."/>
            <person name="Zhao R."/>
            <person name="Feng M."/>
            <person name="Zhu Y."/>
            <person name="Feng Y."/>
            <person name="Jiang X."/>
            <person name="Zhu D."/>
            <person name="Xiang H."/>
            <person name="Feng X."/>
            <person name="Li S."/>
            <person name="Wang J."/>
            <person name="Zhang G."/>
            <person name="Kronforst M.R."/>
            <person name="Wang W."/>
        </authorList>
    </citation>
    <scope>NUCLEOTIDE SEQUENCE [LARGE SCALE GENOMIC DNA]</scope>
    <source>
        <strain evidence="9">Ya'a_city_454_Px</strain>
        <tissue evidence="9">Whole body</tissue>
    </source>
</reference>
<keyword evidence="6" id="KW-0391">Immunity</keyword>
<dbReference type="Pfam" id="PF03769">
    <property type="entry name" value="Attacin_C"/>
    <property type="match status" value="1"/>
</dbReference>
<dbReference type="EMBL" id="KQ459602">
    <property type="protein sequence ID" value="KPI93209.1"/>
    <property type="molecule type" value="Genomic_DNA"/>
</dbReference>
<evidence type="ECO:0000256" key="7">
    <source>
        <dbReference type="ARBA" id="ARBA00023022"/>
    </source>
</evidence>
<gene>
    <name evidence="9" type="ORF">RR46_10469</name>
</gene>
<dbReference type="GO" id="GO:0045087">
    <property type="term" value="P:innate immune response"/>
    <property type="evidence" value="ECO:0007669"/>
    <property type="project" value="UniProtKB-KW"/>
</dbReference>
<evidence type="ECO:0000256" key="3">
    <source>
        <dbReference type="ARBA" id="ARBA00022525"/>
    </source>
</evidence>
<evidence type="ECO:0000256" key="5">
    <source>
        <dbReference type="ARBA" id="ARBA00022588"/>
    </source>
</evidence>
<accession>A0A194PKF2</accession>
<dbReference type="GO" id="GO:0042742">
    <property type="term" value="P:defense response to bacterium"/>
    <property type="evidence" value="ECO:0007669"/>
    <property type="project" value="UniProtKB-KW"/>
</dbReference>
<keyword evidence="10" id="KW-1185">Reference proteome</keyword>
<keyword evidence="3" id="KW-0964">Secreted</keyword>